<feature type="compositionally biased region" description="Polar residues" evidence="1">
    <location>
        <begin position="72"/>
        <end position="86"/>
    </location>
</feature>
<accession>A0A7R7WJ69</accession>
<dbReference type="OrthoDB" id="10577338at2759"/>
<feature type="compositionally biased region" description="Basic and acidic residues" evidence="1">
    <location>
        <begin position="93"/>
        <end position="103"/>
    </location>
</feature>
<name>A0A7R7WJ69_ASPKA</name>
<dbReference type="Proteomes" id="UP000661280">
    <property type="component" value="Chromosome 7"/>
</dbReference>
<evidence type="ECO:0000256" key="1">
    <source>
        <dbReference type="SAM" id="MobiDB-lite"/>
    </source>
</evidence>
<sequence>MNDSCVRLSLERQDRQWATWEPAMASLPIGHDCLAWTRLPAFLPVSPSIASFDHRHPQTGHLQRSHRDWTAAPSSQFRRSSVSGAPNPQVPCKSERKGQMDES</sequence>
<proteinExistence type="predicted"/>
<keyword evidence="3" id="KW-1185">Reference proteome</keyword>
<reference evidence="2" key="1">
    <citation type="submission" date="2021-01" db="EMBL/GenBank/DDBJ databases">
        <authorList>
            <consortium name="Aspergillus luchuensis mut. kawachii IFO 4304 genome sequencing consortium"/>
            <person name="Kazuki M."/>
            <person name="Futagami T."/>
        </authorList>
    </citation>
    <scope>NUCLEOTIDE SEQUENCE</scope>
    <source>
        <strain evidence="2">IFO 4308</strain>
    </source>
</reference>
<feature type="region of interest" description="Disordered" evidence="1">
    <location>
        <begin position="54"/>
        <end position="103"/>
    </location>
</feature>
<dbReference type="KEGG" id="aluc:AKAW2_70598S"/>
<evidence type="ECO:0000313" key="3">
    <source>
        <dbReference type="Proteomes" id="UP000661280"/>
    </source>
</evidence>
<dbReference type="RefSeq" id="XP_041547482.1">
    <property type="nucleotide sequence ID" value="XM_041683197.1"/>
</dbReference>
<evidence type="ECO:0000313" key="2">
    <source>
        <dbReference type="EMBL" id="BCS03720.1"/>
    </source>
</evidence>
<organism evidence="2 3">
    <name type="scientific">Aspergillus kawachii</name>
    <name type="common">White koji mold</name>
    <name type="synonym">Aspergillus awamori var. kawachi</name>
    <dbReference type="NCBI Taxonomy" id="1069201"/>
    <lineage>
        <taxon>Eukaryota</taxon>
        <taxon>Fungi</taxon>
        <taxon>Dikarya</taxon>
        <taxon>Ascomycota</taxon>
        <taxon>Pezizomycotina</taxon>
        <taxon>Eurotiomycetes</taxon>
        <taxon>Eurotiomycetidae</taxon>
        <taxon>Eurotiales</taxon>
        <taxon>Aspergillaceae</taxon>
        <taxon>Aspergillus</taxon>
        <taxon>Aspergillus subgen. Circumdati</taxon>
    </lineage>
</organism>
<dbReference type="GeneID" id="64965041"/>
<reference evidence="2" key="2">
    <citation type="submission" date="2021-02" db="EMBL/GenBank/DDBJ databases">
        <title>Aspergillus luchuensis mut. kawachii IFO 4304 genome sequence.</title>
        <authorList>
            <person name="Mori K."/>
            <person name="Kadooka C."/>
            <person name="Goto M."/>
            <person name="Futagami T."/>
        </authorList>
    </citation>
    <scope>NUCLEOTIDE SEQUENCE</scope>
    <source>
        <strain evidence="2">IFO 4308</strain>
    </source>
</reference>
<gene>
    <name evidence="2" type="ORF">AKAW2_70598S</name>
</gene>
<dbReference type="EMBL" id="AP024431">
    <property type="protein sequence ID" value="BCS03720.1"/>
    <property type="molecule type" value="Genomic_DNA"/>
</dbReference>
<protein>
    <submittedName>
        <fullName evidence="2">Uncharacterized protein</fullName>
    </submittedName>
</protein>
<dbReference type="AlphaFoldDB" id="A0A7R7WJ69"/>